<gene>
    <name evidence="1" type="ORF">TK11N_13690</name>
    <name evidence="2" type="ORF">TK2N_13420</name>
</gene>
<proteinExistence type="predicted"/>
<dbReference type="AlphaFoldDB" id="A0AAN4RLX3"/>
<evidence type="ECO:0000313" key="2">
    <source>
        <dbReference type="EMBL" id="GEQ54498.1"/>
    </source>
</evidence>
<evidence type="ECO:0000313" key="4">
    <source>
        <dbReference type="Proteomes" id="UP000886607"/>
    </source>
</evidence>
<accession>A0AAN4RLX3</accession>
<organism evidence="2 3">
    <name type="scientific">Tetragenococcus koreensis</name>
    <dbReference type="NCBI Taxonomy" id="290335"/>
    <lineage>
        <taxon>Bacteria</taxon>
        <taxon>Bacillati</taxon>
        <taxon>Bacillota</taxon>
        <taxon>Bacilli</taxon>
        <taxon>Lactobacillales</taxon>
        <taxon>Enterococcaceae</taxon>
        <taxon>Tetragenococcus</taxon>
    </lineage>
</organism>
<sequence length="69" mass="7789">MFTKLFPIKTVDNNGPNFSCNFIASSALLSPSLASFFKRIVLNEVKAVSEDEKYAEKSKQIKNKMMLDI</sequence>
<protein>
    <submittedName>
        <fullName evidence="2">Uncharacterized protein</fullName>
    </submittedName>
</protein>
<dbReference type="EMBL" id="BKBQ01000018">
    <property type="protein sequence ID" value="GEQ54498.1"/>
    <property type="molecule type" value="Genomic_DNA"/>
</dbReference>
<evidence type="ECO:0000313" key="3">
    <source>
        <dbReference type="Proteomes" id="UP000886597"/>
    </source>
</evidence>
<reference evidence="2" key="1">
    <citation type="submission" date="2019-08" db="EMBL/GenBank/DDBJ databases">
        <authorList>
            <person name="Ishikawa M."/>
            <person name="Suzuki T."/>
            <person name="Matsutani M."/>
        </authorList>
    </citation>
    <scope>NUCLEOTIDE SEQUENCE</scope>
    <source>
        <strain evidence="2">7C1</strain>
        <strain evidence="1">8C4</strain>
    </source>
</reference>
<reference evidence="2" key="2">
    <citation type="journal article" date="2020" name="Int. Dairy J.">
        <title>Lactic acid bacterial diversity in Brie cheese focusing on salt concentration and pH of isolation medium and characterisation of halophilic and alkaliphilic lactic acid bacterial isolates.</title>
        <authorList>
            <person name="Unno R."/>
            <person name="Matsutani M."/>
            <person name="Suzuki T."/>
            <person name="Kodama K."/>
            <person name="Matsushita H."/>
            <person name="Yamasato K."/>
            <person name="Koizumi Y."/>
            <person name="Ishikawa M."/>
        </authorList>
    </citation>
    <scope>NUCLEOTIDE SEQUENCE</scope>
    <source>
        <strain evidence="2">7C1</strain>
        <strain evidence="1">8C4</strain>
    </source>
</reference>
<dbReference type="Proteomes" id="UP000886597">
    <property type="component" value="Unassembled WGS sequence"/>
</dbReference>
<name>A0AAN4RLX3_9ENTE</name>
<dbReference type="Proteomes" id="UP000886607">
    <property type="component" value="Unassembled WGS sequence"/>
</dbReference>
<keyword evidence="4" id="KW-1185">Reference proteome</keyword>
<evidence type="ECO:0000313" key="1">
    <source>
        <dbReference type="EMBL" id="GEQ49517.1"/>
    </source>
</evidence>
<comment type="caution">
    <text evidence="2">The sequence shown here is derived from an EMBL/GenBank/DDBJ whole genome shotgun (WGS) entry which is preliminary data.</text>
</comment>
<dbReference type="EMBL" id="BKBO01000019">
    <property type="protein sequence ID" value="GEQ49517.1"/>
    <property type="molecule type" value="Genomic_DNA"/>
</dbReference>